<dbReference type="Pfam" id="PF12625">
    <property type="entry name" value="Arabinose_bd"/>
    <property type="match status" value="1"/>
</dbReference>
<accession>A0ABU9GHQ5</accession>
<evidence type="ECO:0000256" key="4">
    <source>
        <dbReference type="SAM" id="MobiDB-lite"/>
    </source>
</evidence>
<keyword evidence="7" id="KW-1185">Reference proteome</keyword>
<evidence type="ECO:0000256" key="1">
    <source>
        <dbReference type="ARBA" id="ARBA00023015"/>
    </source>
</evidence>
<dbReference type="Proteomes" id="UP001378242">
    <property type="component" value="Unassembled WGS sequence"/>
</dbReference>
<proteinExistence type="predicted"/>
<dbReference type="InterPro" id="IPR018060">
    <property type="entry name" value="HTH_AraC"/>
</dbReference>
<dbReference type="EMBL" id="JBAKAP010000011">
    <property type="protein sequence ID" value="MEL0617442.1"/>
    <property type="molecule type" value="Genomic_DNA"/>
</dbReference>
<feature type="region of interest" description="Disordered" evidence="4">
    <location>
        <begin position="172"/>
        <end position="192"/>
    </location>
</feature>
<dbReference type="Pfam" id="PF12833">
    <property type="entry name" value="HTH_18"/>
    <property type="match status" value="1"/>
</dbReference>
<protein>
    <submittedName>
        <fullName evidence="6">AraC family transcriptional regulator ligand-binding domain-containing protein</fullName>
    </submittedName>
</protein>
<dbReference type="Gene3D" id="1.10.10.60">
    <property type="entry name" value="Homeodomain-like"/>
    <property type="match status" value="1"/>
</dbReference>
<evidence type="ECO:0000256" key="3">
    <source>
        <dbReference type="ARBA" id="ARBA00023163"/>
    </source>
</evidence>
<dbReference type="SMART" id="SM00342">
    <property type="entry name" value="HTH_ARAC"/>
    <property type="match status" value="1"/>
</dbReference>
<dbReference type="InterPro" id="IPR032687">
    <property type="entry name" value="AraC-type_N"/>
</dbReference>
<dbReference type="SUPFAM" id="SSF46689">
    <property type="entry name" value="Homeodomain-like"/>
    <property type="match status" value="1"/>
</dbReference>
<organism evidence="6 7">
    <name type="scientific">Cobetia marina</name>
    <name type="common">Deleya marina</name>
    <dbReference type="NCBI Taxonomy" id="28258"/>
    <lineage>
        <taxon>Bacteria</taxon>
        <taxon>Pseudomonadati</taxon>
        <taxon>Pseudomonadota</taxon>
        <taxon>Gammaproteobacteria</taxon>
        <taxon>Oceanospirillales</taxon>
        <taxon>Halomonadaceae</taxon>
        <taxon>Cobetia</taxon>
    </lineage>
</organism>
<sequence length="371" mass="41491">MQLGEVSVSLAHLVARALHARDVHAEPIMQPYTGWPLPDDGDARIGIARYMRLGHAAITASGDELFGLEMAAQIRPGDFLLPGLACACAPTLAAGLTLLCEAEALYSDNSRGHGHFERQATGGWLNFYSLAPYNAYNRFVVDSVLGGWWHLARQLSGDALSDASLEIDYTIPRSPEDSSPLTPSPDDMHEQTEKRWRWRYARRLGLPASQLHFATGRNRLWLPDRVLNAPTLQAAPVAFAQLRQQITERLESRQGPHDTLSRTRRAIAMRLSGRAPGRDEIAAALNLHPRTLARRLAAEGWHYEGLLDDTRRALAERYLRDTHLSLKEISWVLGFAGPESFQHACKRWHAKPPGAWRRQHRASSRTDSSRT</sequence>
<dbReference type="PANTHER" id="PTHR47894:SF1">
    <property type="entry name" value="HTH-TYPE TRANSCRIPTIONAL REGULATOR VQSM"/>
    <property type="match status" value="1"/>
</dbReference>
<keyword evidence="3" id="KW-0804">Transcription</keyword>
<dbReference type="RefSeq" id="WP_341542514.1">
    <property type="nucleotide sequence ID" value="NZ_JBAKAP010000011.1"/>
</dbReference>
<feature type="domain" description="HTH araC/xylS-type" evidence="5">
    <location>
        <begin position="261"/>
        <end position="359"/>
    </location>
</feature>
<comment type="caution">
    <text evidence="6">The sequence shown here is derived from an EMBL/GenBank/DDBJ whole genome shotgun (WGS) entry which is preliminary data.</text>
</comment>
<evidence type="ECO:0000313" key="6">
    <source>
        <dbReference type="EMBL" id="MEL0617442.1"/>
    </source>
</evidence>
<evidence type="ECO:0000313" key="7">
    <source>
        <dbReference type="Proteomes" id="UP001378242"/>
    </source>
</evidence>
<keyword evidence="1" id="KW-0805">Transcription regulation</keyword>
<dbReference type="PROSITE" id="PS01124">
    <property type="entry name" value="HTH_ARAC_FAMILY_2"/>
    <property type="match status" value="1"/>
</dbReference>
<dbReference type="PANTHER" id="PTHR47894">
    <property type="entry name" value="HTH-TYPE TRANSCRIPTIONAL REGULATOR GADX"/>
    <property type="match status" value="1"/>
</dbReference>
<evidence type="ECO:0000256" key="2">
    <source>
        <dbReference type="ARBA" id="ARBA00023125"/>
    </source>
</evidence>
<dbReference type="InterPro" id="IPR009057">
    <property type="entry name" value="Homeodomain-like_sf"/>
</dbReference>
<reference evidence="6 7" key="1">
    <citation type="submission" date="2024-02" db="EMBL/GenBank/DDBJ databases">
        <title>Bacteria isolated from the canopy kelp, Nereocystis luetkeana.</title>
        <authorList>
            <person name="Pfister C.A."/>
            <person name="Younker I.T."/>
            <person name="Light S.H."/>
        </authorList>
    </citation>
    <scope>NUCLEOTIDE SEQUENCE [LARGE SCALE GENOMIC DNA]</scope>
    <source>
        <strain evidence="6 7">TI.5.07</strain>
    </source>
</reference>
<feature type="region of interest" description="Disordered" evidence="4">
    <location>
        <begin position="352"/>
        <end position="371"/>
    </location>
</feature>
<evidence type="ECO:0000259" key="5">
    <source>
        <dbReference type="PROSITE" id="PS01124"/>
    </source>
</evidence>
<name>A0ABU9GHQ5_COBMA</name>
<keyword evidence="2" id="KW-0238">DNA-binding</keyword>
<gene>
    <name evidence="6" type="ORF">V6243_11440</name>
</gene>